<keyword evidence="3 5" id="KW-1133">Transmembrane helix</keyword>
<sequence length="391" mass="44403">MNRSDIDLFSEFEKANVLSPESRRTFEEVMRKNYLDNPIVKLPLEFIILNHALHCLTLIIGTGLNVILLITVNISGDFQSKTEKMTTLISWVTLFMCVLAPILGIAKFSTSGSDVVVSLCTIQSAVCNFNQGFQVWTVMLIGMLRYLQVMYLDRMQRIPCHRVILLCISSAIFVGLGATFRINIASQEISLWSIGCHLDDDTQSKQLPILAIIIPFCVTLMILTYCMICYKTYHHKRRVHVRVIQVRSYSSVPISSPVPVISSNYRPDISACHTILQILLIYCVQYILSLALCLLETFSMDSELRAKVFCLIVPGISLLFSTSNPVVFLITSKHFRKRLVYNLRMFWLYLTFACLEQDQVESEPASPLGFQLPFRNASPLGATPELMETRF</sequence>
<organism evidence="7 8">
    <name type="scientific">Owenia fusiformis</name>
    <name type="common">Polychaete worm</name>
    <dbReference type="NCBI Taxonomy" id="6347"/>
    <lineage>
        <taxon>Eukaryota</taxon>
        <taxon>Metazoa</taxon>
        <taxon>Spiralia</taxon>
        <taxon>Lophotrochozoa</taxon>
        <taxon>Annelida</taxon>
        <taxon>Polychaeta</taxon>
        <taxon>Sedentaria</taxon>
        <taxon>Canalipalpata</taxon>
        <taxon>Sabellida</taxon>
        <taxon>Oweniida</taxon>
        <taxon>Oweniidae</taxon>
        <taxon>Owenia</taxon>
    </lineage>
</organism>
<dbReference type="InterPro" id="IPR017452">
    <property type="entry name" value="GPCR_Rhodpsn_7TM"/>
</dbReference>
<evidence type="ECO:0000256" key="2">
    <source>
        <dbReference type="ARBA" id="ARBA00022692"/>
    </source>
</evidence>
<evidence type="ECO:0000256" key="4">
    <source>
        <dbReference type="ARBA" id="ARBA00023136"/>
    </source>
</evidence>
<feature type="transmembrane region" description="Helical" evidence="5">
    <location>
        <begin position="279"/>
        <end position="300"/>
    </location>
</feature>
<feature type="transmembrane region" description="Helical" evidence="5">
    <location>
        <begin position="306"/>
        <end position="330"/>
    </location>
</feature>
<feature type="domain" description="G-protein coupled receptors family 1 profile" evidence="6">
    <location>
        <begin position="64"/>
        <end position="328"/>
    </location>
</feature>
<dbReference type="Gene3D" id="1.20.1070.10">
    <property type="entry name" value="Rhodopsin 7-helix transmembrane proteins"/>
    <property type="match status" value="1"/>
</dbReference>
<feature type="transmembrane region" description="Helical" evidence="5">
    <location>
        <begin position="163"/>
        <end position="184"/>
    </location>
</feature>
<evidence type="ECO:0000313" key="8">
    <source>
        <dbReference type="Proteomes" id="UP000749559"/>
    </source>
</evidence>
<dbReference type="Proteomes" id="UP000749559">
    <property type="component" value="Unassembled WGS sequence"/>
</dbReference>
<feature type="transmembrane region" description="Helical" evidence="5">
    <location>
        <begin position="88"/>
        <end position="106"/>
    </location>
</feature>
<accession>A0A8S4NNW8</accession>
<keyword evidence="4 5" id="KW-0472">Membrane</keyword>
<dbReference type="GO" id="GO:0016020">
    <property type="term" value="C:membrane"/>
    <property type="evidence" value="ECO:0007669"/>
    <property type="project" value="UniProtKB-SubCell"/>
</dbReference>
<proteinExistence type="predicted"/>
<reference evidence="7" key="1">
    <citation type="submission" date="2022-03" db="EMBL/GenBank/DDBJ databases">
        <authorList>
            <person name="Martin C."/>
        </authorList>
    </citation>
    <scope>NUCLEOTIDE SEQUENCE</scope>
</reference>
<name>A0A8S4NNW8_OWEFU</name>
<evidence type="ECO:0000313" key="7">
    <source>
        <dbReference type="EMBL" id="CAH1783316.1"/>
    </source>
</evidence>
<evidence type="ECO:0000256" key="5">
    <source>
        <dbReference type="SAM" id="Phobius"/>
    </source>
</evidence>
<comment type="subcellular location">
    <subcellularLocation>
        <location evidence="1">Membrane</location>
    </subcellularLocation>
</comment>
<dbReference type="AlphaFoldDB" id="A0A8S4NNW8"/>
<feature type="transmembrane region" description="Helical" evidence="5">
    <location>
        <begin position="51"/>
        <end position="76"/>
    </location>
</feature>
<keyword evidence="2 5" id="KW-0812">Transmembrane</keyword>
<protein>
    <recommendedName>
        <fullName evidence="6">G-protein coupled receptors family 1 profile domain-containing protein</fullName>
    </recommendedName>
</protein>
<keyword evidence="8" id="KW-1185">Reference proteome</keyword>
<gene>
    <name evidence="7" type="ORF">OFUS_LOCUS9663</name>
</gene>
<evidence type="ECO:0000259" key="6">
    <source>
        <dbReference type="PROSITE" id="PS50262"/>
    </source>
</evidence>
<dbReference type="SUPFAM" id="SSF81321">
    <property type="entry name" value="Family A G protein-coupled receptor-like"/>
    <property type="match status" value="1"/>
</dbReference>
<dbReference type="EMBL" id="CAIIXF020000005">
    <property type="protein sequence ID" value="CAH1783316.1"/>
    <property type="molecule type" value="Genomic_DNA"/>
</dbReference>
<evidence type="ECO:0000256" key="1">
    <source>
        <dbReference type="ARBA" id="ARBA00004370"/>
    </source>
</evidence>
<feature type="transmembrane region" description="Helical" evidence="5">
    <location>
        <begin position="207"/>
        <end position="228"/>
    </location>
</feature>
<dbReference type="PROSITE" id="PS50262">
    <property type="entry name" value="G_PROTEIN_RECEP_F1_2"/>
    <property type="match status" value="1"/>
</dbReference>
<comment type="caution">
    <text evidence="7">The sequence shown here is derived from an EMBL/GenBank/DDBJ whole genome shotgun (WGS) entry which is preliminary data.</text>
</comment>
<evidence type="ECO:0000256" key="3">
    <source>
        <dbReference type="ARBA" id="ARBA00022989"/>
    </source>
</evidence>